<reference evidence="6" key="1">
    <citation type="journal article" date="2017" name="Nat. Microbiol.">
        <title>Global analysis of biosynthetic gene clusters reveals vast potential of secondary metabolite production in Penicillium species.</title>
        <authorList>
            <person name="Nielsen J.C."/>
            <person name="Grijseels S."/>
            <person name="Prigent S."/>
            <person name="Ji B."/>
            <person name="Dainat J."/>
            <person name="Nielsen K.F."/>
            <person name="Frisvad J.C."/>
            <person name="Workman M."/>
            <person name="Nielsen J."/>
        </authorList>
    </citation>
    <scope>NUCLEOTIDE SEQUENCE [LARGE SCALE GENOMIC DNA]</scope>
    <source>
        <strain evidence="6">IBT 14082</strain>
    </source>
</reference>
<dbReference type="SMART" id="SM00674">
    <property type="entry name" value="CENPB"/>
    <property type="match status" value="1"/>
</dbReference>
<evidence type="ECO:0000256" key="1">
    <source>
        <dbReference type="ARBA" id="ARBA00004123"/>
    </source>
</evidence>
<keyword evidence="6" id="KW-1185">Reference proteome</keyword>
<name>A0A1V6U380_9EURO</name>
<comment type="caution">
    <text evidence="5">The sequence shown here is derived from an EMBL/GenBank/DDBJ whole genome shotgun (WGS) entry which is preliminary data.</text>
</comment>
<dbReference type="InterPro" id="IPR050863">
    <property type="entry name" value="CenT-Element_Derived"/>
</dbReference>
<organism evidence="5 6">
    <name type="scientific">Penicillium flavigenum</name>
    <dbReference type="NCBI Taxonomy" id="254877"/>
    <lineage>
        <taxon>Eukaryota</taxon>
        <taxon>Fungi</taxon>
        <taxon>Dikarya</taxon>
        <taxon>Ascomycota</taxon>
        <taxon>Pezizomycotina</taxon>
        <taxon>Eurotiomycetes</taxon>
        <taxon>Eurotiomycetidae</taxon>
        <taxon>Eurotiales</taxon>
        <taxon>Aspergillaceae</taxon>
        <taxon>Penicillium</taxon>
    </lineage>
</organism>
<dbReference type="PANTHER" id="PTHR19303">
    <property type="entry name" value="TRANSPOSON"/>
    <property type="match status" value="1"/>
</dbReference>
<dbReference type="EMBL" id="MLQL01000001">
    <property type="protein sequence ID" value="OQE32680.1"/>
    <property type="molecule type" value="Genomic_DNA"/>
</dbReference>
<dbReference type="PROSITE" id="PS51253">
    <property type="entry name" value="HTH_CENPB"/>
    <property type="match status" value="1"/>
</dbReference>
<dbReference type="Pfam" id="PF03184">
    <property type="entry name" value="DDE_1"/>
    <property type="match status" value="1"/>
</dbReference>
<evidence type="ECO:0000259" key="4">
    <source>
        <dbReference type="PROSITE" id="PS51253"/>
    </source>
</evidence>
<dbReference type="Gene3D" id="1.10.10.60">
    <property type="entry name" value="Homeodomain-like"/>
    <property type="match status" value="1"/>
</dbReference>
<protein>
    <recommendedName>
        <fullName evidence="4">HTH CENPB-type domain-containing protein</fullName>
    </recommendedName>
</protein>
<keyword evidence="3" id="KW-0539">Nucleus</keyword>
<evidence type="ECO:0000313" key="6">
    <source>
        <dbReference type="Proteomes" id="UP000191342"/>
    </source>
</evidence>
<dbReference type="OrthoDB" id="4207519at2759"/>
<sequence>MPPIRSRSSINSTEQEGRILLAIQAFKNGDITSVASAARIYKVPRTTLRHRLSGIQHRANSRANSQKLTEIEEESLEKWILSMDQRGGAPRPSMVREMANLLLEKRGTTPVPSVGENWVTNYVKRRPLLSSRFSKRYNYERAKCEDPKVIREWFNLVQKTILQFGIDPDDVYNFDETGFAMGLTATARVITRSEYYGRRALLQPGNREWVTVIECTNATGWALPPCVIFKGKVFIESWFDGLPSDWRFEVSPNGWTTDEIGIRWLEKLFIPTTSLPG</sequence>
<dbReference type="PANTHER" id="PTHR19303:SF62">
    <property type="entry name" value="HTH CENPB-TYPE DOMAIN-CONTAINING PROTEIN-RELATED"/>
    <property type="match status" value="1"/>
</dbReference>
<dbReference type="InterPro" id="IPR007889">
    <property type="entry name" value="HTH_Psq"/>
</dbReference>
<comment type="subcellular location">
    <subcellularLocation>
        <location evidence="1">Nucleus</location>
    </subcellularLocation>
</comment>
<dbReference type="InterPro" id="IPR006600">
    <property type="entry name" value="HTH_CenpB_DNA-bd_dom"/>
</dbReference>
<keyword evidence="2" id="KW-0238">DNA-binding</keyword>
<dbReference type="Pfam" id="PF03221">
    <property type="entry name" value="HTH_Tnp_Tc5"/>
    <property type="match status" value="1"/>
</dbReference>
<dbReference type="InterPro" id="IPR004875">
    <property type="entry name" value="DDE_SF_endonuclease_dom"/>
</dbReference>
<gene>
    <name evidence="5" type="ORF">PENFLA_c001G10421</name>
</gene>
<evidence type="ECO:0000313" key="5">
    <source>
        <dbReference type="EMBL" id="OQE32680.1"/>
    </source>
</evidence>
<dbReference type="Pfam" id="PF05225">
    <property type="entry name" value="HTH_psq"/>
    <property type="match status" value="1"/>
</dbReference>
<dbReference type="InterPro" id="IPR009057">
    <property type="entry name" value="Homeodomain-like_sf"/>
</dbReference>
<proteinExistence type="predicted"/>
<dbReference type="GO" id="GO:0005634">
    <property type="term" value="C:nucleus"/>
    <property type="evidence" value="ECO:0007669"/>
    <property type="project" value="UniProtKB-SubCell"/>
</dbReference>
<dbReference type="AlphaFoldDB" id="A0A1V6U380"/>
<dbReference type="SUPFAM" id="SSF46689">
    <property type="entry name" value="Homeodomain-like"/>
    <property type="match status" value="1"/>
</dbReference>
<accession>A0A1V6U380</accession>
<evidence type="ECO:0000256" key="3">
    <source>
        <dbReference type="ARBA" id="ARBA00023242"/>
    </source>
</evidence>
<evidence type="ECO:0000256" key="2">
    <source>
        <dbReference type="ARBA" id="ARBA00023125"/>
    </source>
</evidence>
<dbReference type="STRING" id="254877.A0A1V6U380"/>
<dbReference type="GO" id="GO:0003677">
    <property type="term" value="F:DNA binding"/>
    <property type="evidence" value="ECO:0007669"/>
    <property type="project" value="UniProtKB-KW"/>
</dbReference>
<dbReference type="Proteomes" id="UP000191342">
    <property type="component" value="Unassembled WGS sequence"/>
</dbReference>
<feature type="domain" description="HTH CENPB-type" evidence="4">
    <location>
        <begin position="60"/>
        <end position="132"/>
    </location>
</feature>